<evidence type="ECO:0000313" key="1">
    <source>
        <dbReference type="EMBL" id="KAI3668057.1"/>
    </source>
</evidence>
<accession>A0ACB8XLE1</accession>
<proteinExistence type="predicted"/>
<dbReference type="Proteomes" id="UP001055879">
    <property type="component" value="Linkage Group LG17"/>
</dbReference>
<gene>
    <name evidence="1" type="ORF">L6452_43132</name>
</gene>
<reference evidence="2" key="1">
    <citation type="journal article" date="2022" name="Mol. Ecol. Resour.">
        <title>The genomes of chicory, endive, great burdock and yacon provide insights into Asteraceae palaeo-polyploidization history and plant inulin production.</title>
        <authorList>
            <person name="Fan W."/>
            <person name="Wang S."/>
            <person name="Wang H."/>
            <person name="Wang A."/>
            <person name="Jiang F."/>
            <person name="Liu H."/>
            <person name="Zhao H."/>
            <person name="Xu D."/>
            <person name="Zhang Y."/>
        </authorList>
    </citation>
    <scope>NUCLEOTIDE SEQUENCE [LARGE SCALE GENOMIC DNA]</scope>
    <source>
        <strain evidence="2">cv. Niubang</strain>
    </source>
</reference>
<name>A0ACB8XLE1_ARCLA</name>
<keyword evidence="2" id="KW-1185">Reference proteome</keyword>
<comment type="caution">
    <text evidence="1">The sequence shown here is derived from an EMBL/GenBank/DDBJ whole genome shotgun (WGS) entry which is preliminary data.</text>
</comment>
<dbReference type="EMBL" id="CM042063">
    <property type="protein sequence ID" value="KAI3668057.1"/>
    <property type="molecule type" value="Genomic_DNA"/>
</dbReference>
<protein>
    <submittedName>
        <fullName evidence="1">Uncharacterized protein</fullName>
    </submittedName>
</protein>
<organism evidence="1 2">
    <name type="scientific">Arctium lappa</name>
    <name type="common">Greater burdock</name>
    <name type="synonym">Lappa major</name>
    <dbReference type="NCBI Taxonomy" id="4217"/>
    <lineage>
        <taxon>Eukaryota</taxon>
        <taxon>Viridiplantae</taxon>
        <taxon>Streptophyta</taxon>
        <taxon>Embryophyta</taxon>
        <taxon>Tracheophyta</taxon>
        <taxon>Spermatophyta</taxon>
        <taxon>Magnoliopsida</taxon>
        <taxon>eudicotyledons</taxon>
        <taxon>Gunneridae</taxon>
        <taxon>Pentapetalae</taxon>
        <taxon>asterids</taxon>
        <taxon>campanulids</taxon>
        <taxon>Asterales</taxon>
        <taxon>Asteraceae</taxon>
        <taxon>Carduoideae</taxon>
        <taxon>Cardueae</taxon>
        <taxon>Arctiinae</taxon>
        <taxon>Arctium</taxon>
    </lineage>
</organism>
<sequence length="69" mass="7698">MSHCQGKNSWPELVGKKGEAAATKIEKENPHVDAIVLLDGTPTTRDFRCDRVWVWVDSHGTVLRSPRIG</sequence>
<reference evidence="1 2" key="2">
    <citation type="journal article" date="2022" name="Mol. Ecol. Resour.">
        <title>The genomes of chicory, endive, great burdock and yacon provide insights into Asteraceae paleo-polyploidization history and plant inulin production.</title>
        <authorList>
            <person name="Fan W."/>
            <person name="Wang S."/>
            <person name="Wang H."/>
            <person name="Wang A."/>
            <person name="Jiang F."/>
            <person name="Liu H."/>
            <person name="Zhao H."/>
            <person name="Xu D."/>
            <person name="Zhang Y."/>
        </authorList>
    </citation>
    <scope>NUCLEOTIDE SEQUENCE [LARGE SCALE GENOMIC DNA]</scope>
    <source>
        <strain evidence="2">cv. Niubang</strain>
    </source>
</reference>
<evidence type="ECO:0000313" key="2">
    <source>
        <dbReference type="Proteomes" id="UP001055879"/>
    </source>
</evidence>